<dbReference type="STRING" id="351605.Gura_2526"/>
<sequence length="368" mass="38691">MAPAQGSNVRVRVSLADEQEFSEGLDPNTSRYATKLSKMAALAGKEALDMSGMACHGLKDVGALVGTALSGTVFRESVCSALSRPTGRVSPLKASRCVPNESVGTICLELGLKGYNTIVSSFASSSVDALFQASLAIVTGKARAMLVVGAEELSPFVIESLWGMGLLEEIAVDGSGQSSSSNLPQKQGLCLGEGAAAVLLEDADSALNRGADILGFIEEISIRSSSSSSIKRVRMMAETIMDCLDRVPVVDDVLLGYISANANGDRVMDGLERNALRRLLGQKSLPVTALKRALGETFGAAGLFQLVSALCGFKNRGAPLLEWPGQKVDAEAPPTVISEHRMKSAIINNFSPMGNYSSVLLTTKEVFV</sequence>
<protein>
    <submittedName>
        <fullName evidence="5">Beta-ketoacyl synthase</fullName>
    </submittedName>
</protein>
<dbReference type="InterPro" id="IPR020841">
    <property type="entry name" value="PKS_Beta-ketoAc_synthase_dom"/>
</dbReference>
<dbReference type="GO" id="GO:0006633">
    <property type="term" value="P:fatty acid biosynthetic process"/>
    <property type="evidence" value="ECO:0007669"/>
    <property type="project" value="TreeGrafter"/>
</dbReference>
<keyword evidence="2 3" id="KW-0808">Transferase</keyword>
<dbReference type="GO" id="GO:0005829">
    <property type="term" value="C:cytosol"/>
    <property type="evidence" value="ECO:0007669"/>
    <property type="project" value="TreeGrafter"/>
</dbReference>
<dbReference type="EMBL" id="CP000698">
    <property type="protein sequence ID" value="ABQ26704.1"/>
    <property type="molecule type" value="Genomic_DNA"/>
</dbReference>
<evidence type="ECO:0000256" key="1">
    <source>
        <dbReference type="ARBA" id="ARBA00008467"/>
    </source>
</evidence>
<evidence type="ECO:0000256" key="2">
    <source>
        <dbReference type="ARBA" id="ARBA00022679"/>
    </source>
</evidence>
<dbReference type="HOGENOM" id="CLU_751766_0_0_7"/>
<dbReference type="AlphaFoldDB" id="A5G4I6"/>
<keyword evidence="6" id="KW-1185">Reference proteome</keyword>
<evidence type="ECO:0000259" key="4">
    <source>
        <dbReference type="PROSITE" id="PS52004"/>
    </source>
</evidence>
<dbReference type="Pfam" id="PF02801">
    <property type="entry name" value="Ketoacyl-synt_C"/>
    <property type="match status" value="1"/>
</dbReference>
<evidence type="ECO:0000256" key="3">
    <source>
        <dbReference type="RuleBase" id="RU003694"/>
    </source>
</evidence>
<proteinExistence type="inferred from homology"/>
<dbReference type="SUPFAM" id="SSF53901">
    <property type="entry name" value="Thiolase-like"/>
    <property type="match status" value="2"/>
</dbReference>
<dbReference type="Proteomes" id="UP000006695">
    <property type="component" value="Chromosome"/>
</dbReference>
<dbReference type="SMART" id="SM00825">
    <property type="entry name" value="PKS_KS"/>
    <property type="match status" value="1"/>
</dbReference>
<dbReference type="GO" id="GO:0004315">
    <property type="term" value="F:3-oxoacyl-[acyl-carrier-protein] synthase activity"/>
    <property type="evidence" value="ECO:0007669"/>
    <property type="project" value="TreeGrafter"/>
</dbReference>
<evidence type="ECO:0000313" key="6">
    <source>
        <dbReference type="Proteomes" id="UP000006695"/>
    </source>
</evidence>
<feature type="domain" description="Ketosynthase family 3 (KS3)" evidence="4">
    <location>
        <begin position="1"/>
        <end position="363"/>
    </location>
</feature>
<dbReference type="InterPro" id="IPR014031">
    <property type="entry name" value="Ketoacyl_synth_C"/>
</dbReference>
<name>A5G4I6_GEOUR</name>
<evidence type="ECO:0000313" key="5">
    <source>
        <dbReference type="EMBL" id="ABQ26704.1"/>
    </source>
</evidence>
<reference evidence="5 6" key="1">
    <citation type="submission" date="2007-05" db="EMBL/GenBank/DDBJ databases">
        <title>Complete sequence of Geobacter uraniireducens Rf4.</title>
        <authorList>
            <consortium name="US DOE Joint Genome Institute"/>
            <person name="Copeland A."/>
            <person name="Lucas S."/>
            <person name="Lapidus A."/>
            <person name="Barry K."/>
            <person name="Detter J.C."/>
            <person name="Glavina del Rio T."/>
            <person name="Hammon N."/>
            <person name="Israni S."/>
            <person name="Dalin E."/>
            <person name="Tice H."/>
            <person name="Pitluck S."/>
            <person name="Chertkov O."/>
            <person name="Brettin T."/>
            <person name="Bruce D."/>
            <person name="Han C."/>
            <person name="Schmutz J."/>
            <person name="Larimer F."/>
            <person name="Land M."/>
            <person name="Hauser L."/>
            <person name="Kyrpides N."/>
            <person name="Mikhailova N."/>
            <person name="Shelobolina E."/>
            <person name="Aklujkar M."/>
            <person name="Lovley D."/>
            <person name="Richardson P."/>
        </authorList>
    </citation>
    <scope>NUCLEOTIDE SEQUENCE [LARGE SCALE GENOMIC DNA]</scope>
    <source>
        <strain evidence="5 6">Rf4</strain>
    </source>
</reference>
<organism evidence="5 6">
    <name type="scientific">Geotalea uraniireducens (strain Rf4)</name>
    <name type="common">Geobacter uraniireducens</name>
    <dbReference type="NCBI Taxonomy" id="351605"/>
    <lineage>
        <taxon>Bacteria</taxon>
        <taxon>Pseudomonadati</taxon>
        <taxon>Thermodesulfobacteriota</taxon>
        <taxon>Desulfuromonadia</taxon>
        <taxon>Geobacterales</taxon>
        <taxon>Geobacteraceae</taxon>
        <taxon>Geotalea</taxon>
    </lineage>
</organism>
<gene>
    <name evidence="5" type="ordered locus">Gura_2526</name>
</gene>
<dbReference type="InterPro" id="IPR000794">
    <property type="entry name" value="Beta-ketoacyl_synthase"/>
</dbReference>
<dbReference type="Gene3D" id="3.40.47.10">
    <property type="match status" value="2"/>
</dbReference>
<accession>A5G4I6</accession>
<dbReference type="KEGG" id="gur:Gura_2526"/>
<dbReference type="PANTHER" id="PTHR11712:SF336">
    <property type="entry name" value="3-OXOACYL-[ACYL-CARRIER-PROTEIN] SYNTHASE, MITOCHONDRIAL"/>
    <property type="match status" value="1"/>
</dbReference>
<dbReference type="InterPro" id="IPR014030">
    <property type="entry name" value="Ketoacyl_synth_N"/>
</dbReference>
<dbReference type="InterPro" id="IPR016039">
    <property type="entry name" value="Thiolase-like"/>
</dbReference>
<dbReference type="PANTHER" id="PTHR11712">
    <property type="entry name" value="POLYKETIDE SYNTHASE-RELATED"/>
    <property type="match status" value="1"/>
</dbReference>
<dbReference type="Pfam" id="PF00109">
    <property type="entry name" value="ketoacyl-synt"/>
    <property type="match status" value="1"/>
</dbReference>
<dbReference type="PROSITE" id="PS52004">
    <property type="entry name" value="KS3_2"/>
    <property type="match status" value="1"/>
</dbReference>
<comment type="similarity">
    <text evidence="1 3">Belongs to the thiolase-like superfamily. Beta-ketoacyl-ACP synthases family.</text>
</comment>